<organism evidence="2">
    <name type="scientific">Burkholderia pseudomallei 1710a</name>
    <dbReference type="NCBI Taxonomy" id="320371"/>
    <lineage>
        <taxon>Bacteria</taxon>
        <taxon>Pseudomonadati</taxon>
        <taxon>Pseudomonadota</taxon>
        <taxon>Betaproteobacteria</taxon>
        <taxon>Burkholderiales</taxon>
        <taxon>Burkholderiaceae</taxon>
        <taxon>Burkholderia</taxon>
        <taxon>pseudomallei group</taxon>
    </lineage>
</organism>
<sequence length="74" mass="7930">MERREHGRNGLRRACLSPTIDAIGRARGGGRRTARSGARTVTAGDERMTGGWRTARSNRAARAGRDAASHAASR</sequence>
<protein>
    <submittedName>
        <fullName evidence="2">Uncharacterized protein</fullName>
    </submittedName>
</protein>
<name>A0A0E1W135_BURPE</name>
<evidence type="ECO:0000256" key="1">
    <source>
        <dbReference type="SAM" id="MobiDB-lite"/>
    </source>
</evidence>
<gene>
    <name evidence="2" type="ORF">BURPS1710A_A0525</name>
</gene>
<dbReference type="EMBL" id="CM000833">
    <property type="protein sequence ID" value="EET03352.1"/>
    <property type="molecule type" value="Genomic_DNA"/>
</dbReference>
<dbReference type="HOGENOM" id="CLU_2680586_0_0_4"/>
<dbReference type="Proteomes" id="UP000001812">
    <property type="component" value="Chromosome II"/>
</dbReference>
<feature type="region of interest" description="Disordered" evidence="1">
    <location>
        <begin position="23"/>
        <end position="74"/>
    </location>
</feature>
<proteinExistence type="predicted"/>
<accession>A0A0E1W135</accession>
<evidence type="ECO:0000313" key="2">
    <source>
        <dbReference type="EMBL" id="EET03352.1"/>
    </source>
</evidence>
<dbReference type="AlphaFoldDB" id="A0A0E1W135"/>
<reference evidence="2" key="1">
    <citation type="submission" date="2009-05" db="EMBL/GenBank/DDBJ databases">
        <authorList>
            <person name="Harkins D.M."/>
            <person name="DeShazer D."/>
            <person name="Woods D.E."/>
            <person name="Brinkac L.M."/>
            <person name="Brown K.A."/>
            <person name="Hung G.C."/>
            <person name="Tuanyok A."/>
            <person name="Zhang B."/>
            <person name="Nierman W.C."/>
        </authorList>
    </citation>
    <scope>NUCLEOTIDE SEQUENCE [LARGE SCALE GENOMIC DNA]</scope>
    <source>
        <strain evidence="2">1710a</strain>
    </source>
</reference>